<dbReference type="Proteomes" id="UP000078397">
    <property type="component" value="Unassembled WGS sequence"/>
</dbReference>
<organism evidence="10 11">
    <name type="scientific">Pochonia chlamydosporia 170</name>
    <dbReference type="NCBI Taxonomy" id="1380566"/>
    <lineage>
        <taxon>Eukaryota</taxon>
        <taxon>Fungi</taxon>
        <taxon>Dikarya</taxon>
        <taxon>Ascomycota</taxon>
        <taxon>Pezizomycotina</taxon>
        <taxon>Sordariomycetes</taxon>
        <taxon>Hypocreomycetidae</taxon>
        <taxon>Hypocreales</taxon>
        <taxon>Clavicipitaceae</taxon>
        <taxon>Pochonia</taxon>
    </lineage>
</organism>
<dbReference type="KEGG" id="pchm:VFPPC_02122"/>
<proteinExistence type="inferred from homology"/>
<dbReference type="PROSITE" id="PS52035">
    <property type="entry name" value="PEPTIDASE_M14"/>
    <property type="match status" value="1"/>
</dbReference>
<evidence type="ECO:0000259" key="9">
    <source>
        <dbReference type="PROSITE" id="PS52035"/>
    </source>
</evidence>
<dbReference type="SUPFAM" id="SSF53187">
    <property type="entry name" value="Zn-dependent exopeptidases"/>
    <property type="match status" value="1"/>
</dbReference>
<evidence type="ECO:0000256" key="6">
    <source>
        <dbReference type="ARBA" id="ARBA00023049"/>
    </source>
</evidence>
<reference evidence="10 11" key="1">
    <citation type="journal article" date="2016" name="PLoS Pathog.">
        <title>Biosynthesis of antibiotic leucinostatins in bio-control fungus Purpureocillium lilacinum and their inhibition on phytophthora revealed by genome mining.</title>
        <authorList>
            <person name="Wang G."/>
            <person name="Liu Z."/>
            <person name="Lin R."/>
            <person name="Li E."/>
            <person name="Mao Z."/>
            <person name="Ling J."/>
            <person name="Yang Y."/>
            <person name="Yin W.B."/>
            <person name="Xie B."/>
        </authorList>
    </citation>
    <scope>NUCLEOTIDE SEQUENCE [LARGE SCALE GENOMIC DNA]</scope>
    <source>
        <strain evidence="10">170</strain>
    </source>
</reference>
<dbReference type="Gene3D" id="3.40.630.10">
    <property type="entry name" value="Zn peptidases"/>
    <property type="match status" value="1"/>
</dbReference>
<dbReference type="OrthoDB" id="3626597at2759"/>
<keyword evidence="8" id="KW-0732">Signal</keyword>
<evidence type="ECO:0000256" key="5">
    <source>
        <dbReference type="ARBA" id="ARBA00022833"/>
    </source>
</evidence>
<dbReference type="GO" id="GO:0006508">
    <property type="term" value="P:proteolysis"/>
    <property type="evidence" value="ECO:0007669"/>
    <property type="project" value="UniProtKB-KW"/>
</dbReference>
<keyword evidence="10" id="KW-0121">Carboxypeptidase</keyword>
<feature type="active site" description="Proton donor/acceptor" evidence="7">
    <location>
        <position position="399"/>
    </location>
</feature>
<dbReference type="PANTHER" id="PTHR11705">
    <property type="entry name" value="PROTEASE FAMILY M14 CARBOXYPEPTIDASE A,B"/>
    <property type="match status" value="1"/>
</dbReference>
<accession>A0A179F6M1</accession>
<name>A0A179F6M1_METCM</name>
<comment type="cofactor">
    <cofactor evidence="1">
        <name>Zn(2+)</name>
        <dbReference type="ChEBI" id="CHEBI:29105"/>
    </cofactor>
</comment>
<dbReference type="PANTHER" id="PTHR11705:SF143">
    <property type="entry name" value="SLL0236 PROTEIN"/>
    <property type="match status" value="1"/>
</dbReference>
<protein>
    <submittedName>
        <fullName evidence="10">Zinc carboxypeptidase</fullName>
    </submittedName>
</protein>
<dbReference type="Pfam" id="PF00246">
    <property type="entry name" value="Peptidase_M14"/>
    <property type="match status" value="1"/>
</dbReference>
<evidence type="ECO:0000256" key="7">
    <source>
        <dbReference type="PROSITE-ProRule" id="PRU01379"/>
    </source>
</evidence>
<dbReference type="GeneID" id="28845821"/>
<sequence length="448" mass="49363">MKPQSTLLLVSFGLVANGCLLPGEIDRQINHQNPRTAKPATGKRQLDFQDFPIGKGDRFNGGQYAPLGLGTDNRDLKSILNVGEIESGLKGLAKAYKDVSVFTAPHKTFENRELHGATIGNPRVFIQSGIHARERGGPDNVLYFISDLLAARANGTGISYGKQNYNNKQVEVALSAGIAFLPLVNPDGVAYDQSTDTCWRKNRNTKSASEDDASTIGVDLNRNFAVMWDYKRIFNLGANLNAVASDDPSSQVFHGTAPLSEPETQNVDWLVKQHSQLSWFLDLHSFGADILYAWGDDDTQTTDPRQSFTNKSYDGKRGFLGNDPANSQYKEYIEKADLDAQVALSKRMGSAMNRAGTVRYEPEPSVNLYPTAGDSTDHMLGQYYGHVCDANRIQALTVEFGDSTDSRNCPFYPDNRAYHENLRQVAVGLMELLLTAAGKDGEKKVYKC</sequence>
<evidence type="ECO:0000256" key="3">
    <source>
        <dbReference type="ARBA" id="ARBA00022670"/>
    </source>
</evidence>
<comment type="caution">
    <text evidence="10">The sequence shown here is derived from an EMBL/GenBank/DDBJ whole genome shotgun (WGS) entry which is preliminary data.</text>
</comment>
<dbReference type="GO" id="GO:0008270">
    <property type="term" value="F:zinc ion binding"/>
    <property type="evidence" value="ECO:0007669"/>
    <property type="project" value="InterPro"/>
</dbReference>
<evidence type="ECO:0000313" key="11">
    <source>
        <dbReference type="Proteomes" id="UP000078397"/>
    </source>
</evidence>
<feature type="signal peptide" evidence="8">
    <location>
        <begin position="1"/>
        <end position="18"/>
    </location>
</feature>
<keyword evidence="4" id="KW-0378">Hydrolase</keyword>
<evidence type="ECO:0000256" key="1">
    <source>
        <dbReference type="ARBA" id="ARBA00001947"/>
    </source>
</evidence>
<keyword evidence="3" id="KW-0645">Protease</keyword>
<evidence type="ECO:0000256" key="2">
    <source>
        <dbReference type="ARBA" id="ARBA00005988"/>
    </source>
</evidence>
<feature type="chain" id="PRO_5008101317" evidence="8">
    <location>
        <begin position="19"/>
        <end position="448"/>
    </location>
</feature>
<evidence type="ECO:0000256" key="8">
    <source>
        <dbReference type="SAM" id="SignalP"/>
    </source>
</evidence>
<evidence type="ECO:0000313" key="10">
    <source>
        <dbReference type="EMBL" id="OAQ61105.1"/>
    </source>
</evidence>
<keyword evidence="11" id="KW-1185">Reference proteome</keyword>
<gene>
    <name evidence="10" type="ORF">VFPPC_02122</name>
</gene>
<dbReference type="RefSeq" id="XP_018138914.1">
    <property type="nucleotide sequence ID" value="XM_018281827.1"/>
</dbReference>
<keyword evidence="5" id="KW-0862">Zinc</keyword>
<dbReference type="GO" id="GO:0004181">
    <property type="term" value="F:metallocarboxypeptidase activity"/>
    <property type="evidence" value="ECO:0007669"/>
    <property type="project" value="InterPro"/>
</dbReference>
<feature type="domain" description="Peptidase M14" evidence="9">
    <location>
        <begin position="78"/>
        <end position="432"/>
    </location>
</feature>
<keyword evidence="6" id="KW-0482">Metalloprotease</keyword>
<evidence type="ECO:0000256" key="4">
    <source>
        <dbReference type="ARBA" id="ARBA00022801"/>
    </source>
</evidence>
<dbReference type="InterPro" id="IPR000834">
    <property type="entry name" value="Peptidase_M14"/>
</dbReference>
<dbReference type="AlphaFoldDB" id="A0A179F6M1"/>
<dbReference type="SMART" id="SM00631">
    <property type="entry name" value="Zn_pept"/>
    <property type="match status" value="1"/>
</dbReference>
<comment type="similarity">
    <text evidence="2 7">Belongs to the peptidase M14 family.</text>
</comment>
<dbReference type="STRING" id="1380566.A0A179F6M1"/>
<dbReference type="EMBL" id="LSBJ02000001">
    <property type="protein sequence ID" value="OAQ61105.1"/>
    <property type="molecule type" value="Genomic_DNA"/>
</dbReference>